<keyword evidence="2" id="KW-1185">Reference proteome</keyword>
<dbReference type="RefSeq" id="WP_395819435.1">
    <property type="nucleotide sequence ID" value="NZ_CP043494.1"/>
</dbReference>
<proteinExistence type="predicted"/>
<organism evidence="1 2">
    <name type="scientific">Archangium minus</name>
    <dbReference type="NCBI Taxonomy" id="83450"/>
    <lineage>
        <taxon>Bacteria</taxon>
        <taxon>Pseudomonadati</taxon>
        <taxon>Myxococcota</taxon>
        <taxon>Myxococcia</taxon>
        <taxon>Myxococcales</taxon>
        <taxon>Cystobacterineae</taxon>
        <taxon>Archangiaceae</taxon>
        <taxon>Archangium</taxon>
    </lineage>
</organism>
<sequence length="290" mass="31726">MLALALALLLASAPAEEEAAEACTRWDEAGEPFPICFDPGNGLLVGVGGLLQGGEAAPEFRVGILLRTSRTSRSKGTPWLNTHRLLTTEARSGTPRRSLTTTLYEGTLRRHLEEGFILVPATRPVRIPFPFDLSLALRLGHYERRVWEGPGWTLETGRAALLLDPVRSPTTRVWLGLGPAASHTLRHSREGMVHELSPFTTLLLDAGYETEDGHWVTRATVLAGWTLGFDGEMRLRAREEASVERLLIAVNAQPVWLRLSGAYVHADAGIAQKDDWSLSLGLTLRAGSAR</sequence>
<protein>
    <recommendedName>
        <fullName evidence="3">Transporter</fullName>
    </recommendedName>
</protein>
<dbReference type="EMBL" id="CP043494">
    <property type="protein sequence ID" value="WNG45174.1"/>
    <property type="molecule type" value="Genomic_DNA"/>
</dbReference>
<dbReference type="Proteomes" id="UP001611383">
    <property type="component" value="Chromosome"/>
</dbReference>
<evidence type="ECO:0008006" key="3">
    <source>
        <dbReference type="Google" id="ProtNLM"/>
    </source>
</evidence>
<gene>
    <name evidence="1" type="ORF">F0U60_14460</name>
</gene>
<evidence type="ECO:0000313" key="1">
    <source>
        <dbReference type="EMBL" id="WNG45174.1"/>
    </source>
</evidence>
<accession>A0ABY9WN12</accession>
<reference evidence="1 2" key="1">
    <citation type="submission" date="2019-08" db="EMBL/GenBank/DDBJ databases">
        <title>Archangium and Cystobacter genomes.</title>
        <authorList>
            <person name="Chen I.-C.K."/>
            <person name="Wielgoss S."/>
        </authorList>
    </citation>
    <scope>NUCLEOTIDE SEQUENCE [LARGE SCALE GENOMIC DNA]</scope>
    <source>
        <strain evidence="1 2">Cbm 6</strain>
    </source>
</reference>
<name>A0ABY9WN12_9BACT</name>
<evidence type="ECO:0000313" key="2">
    <source>
        <dbReference type="Proteomes" id="UP001611383"/>
    </source>
</evidence>